<dbReference type="Pfam" id="PF13231">
    <property type="entry name" value="PMT_2"/>
    <property type="match status" value="1"/>
</dbReference>
<feature type="transmembrane region" description="Helical" evidence="8">
    <location>
        <begin position="113"/>
        <end position="130"/>
    </location>
</feature>
<evidence type="ECO:0000259" key="9">
    <source>
        <dbReference type="Pfam" id="PF13231"/>
    </source>
</evidence>
<feature type="transmembrane region" description="Helical" evidence="8">
    <location>
        <begin position="256"/>
        <end position="277"/>
    </location>
</feature>
<evidence type="ECO:0000256" key="3">
    <source>
        <dbReference type="ARBA" id="ARBA00022676"/>
    </source>
</evidence>
<evidence type="ECO:0000256" key="8">
    <source>
        <dbReference type="SAM" id="Phobius"/>
    </source>
</evidence>
<feature type="domain" description="Glycosyltransferase RgtA/B/C/D-like" evidence="9">
    <location>
        <begin position="67"/>
        <end position="215"/>
    </location>
</feature>
<feature type="transmembrane region" description="Helical" evidence="8">
    <location>
        <begin position="90"/>
        <end position="107"/>
    </location>
</feature>
<keyword evidence="4" id="KW-0808">Transferase</keyword>
<dbReference type="Proteomes" id="UP000177039">
    <property type="component" value="Unassembled WGS sequence"/>
</dbReference>
<evidence type="ECO:0000256" key="5">
    <source>
        <dbReference type="ARBA" id="ARBA00022692"/>
    </source>
</evidence>
<proteinExistence type="predicted"/>
<comment type="caution">
    <text evidence="10">The sequence shown here is derived from an EMBL/GenBank/DDBJ whole genome shotgun (WGS) entry which is preliminary data.</text>
</comment>
<dbReference type="InterPro" id="IPR038731">
    <property type="entry name" value="RgtA/B/C-like"/>
</dbReference>
<sequence>MNKSRLILILVFLAAVLIRISFLSADPSILLDSGQVGDEGLWVYNARNLALFGKTVEDDFYSDIAAAPVFLLFAFLNFSLFGIGFWQARLISGVFGILTIFLTYKIAKKFSDKVAFLATVFASLNVLLLLHNRLAVPESLAIFFTVSSIYLWLVKKPVWAGVTLALAVLSKTTSFLYIPSVGLIILADFVARKTNLVKILRFSMATLATFLVVTLPPFMLWHREINMVYLTFGSWLAPKNLAEVWQNIFNFFLHPFWGSPFIFTLTMLAIINTLNFFCSQGPKAQERKVLILWILGTFILSPFISRITNARLLTLVVPISILAAQTLLNKNLLKIDFRDVIFRFKKFSWYAQIVILYPVAVILAKLLLAILKRALNNQEIVIYLPQFSVILLVVLIIFFTRYKSLLIKIWQFDIALIVALPAMSFIGVFFSYLSFFNIVALRSTFVISLGMLMVFLAIYIKACASNFNFAGFRNLLIGVYFVFTMMGIGTFFLDPTYKIQNASKILGTIADKNYVLGFWGHELAIENQTRPIYWAPRLANVSWVNSDFAKFAPKYLLVTTVFDSNRQEITEWPKTSDLNHPTYEITNFDVSRRFLSGERKFKIKLFQISD</sequence>
<keyword evidence="7 8" id="KW-0472">Membrane</keyword>
<protein>
    <recommendedName>
        <fullName evidence="9">Glycosyltransferase RgtA/B/C/D-like domain-containing protein</fullName>
    </recommendedName>
</protein>
<feature type="transmembrane region" description="Helical" evidence="8">
    <location>
        <begin position="412"/>
        <end position="433"/>
    </location>
</feature>
<dbReference type="GO" id="GO:0009103">
    <property type="term" value="P:lipopolysaccharide biosynthetic process"/>
    <property type="evidence" value="ECO:0007669"/>
    <property type="project" value="UniProtKB-ARBA"/>
</dbReference>
<reference evidence="10 11" key="1">
    <citation type="journal article" date="2016" name="Nat. Commun.">
        <title>Thousands of microbial genomes shed light on interconnected biogeochemical processes in an aquifer system.</title>
        <authorList>
            <person name="Anantharaman K."/>
            <person name="Brown C.T."/>
            <person name="Hug L.A."/>
            <person name="Sharon I."/>
            <person name="Castelle C.J."/>
            <person name="Probst A.J."/>
            <person name="Thomas B.C."/>
            <person name="Singh A."/>
            <person name="Wilkins M.J."/>
            <person name="Karaoz U."/>
            <person name="Brodie E.L."/>
            <person name="Williams K.H."/>
            <person name="Hubbard S.S."/>
            <person name="Banfield J.F."/>
        </authorList>
    </citation>
    <scope>NUCLEOTIDE SEQUENCE [LARGE SCALE GENOMIC DNA]</scope>
</reference>
<dbReference type="GO" id="GO:0016763">
    <property type="term" value="F:pentosyltransferase activity"/>
    <property type="evidence" value="ECO:0007669"/>
    <property type="project" value="TreeGrafter"/>
</dbReference>
<evidence type="ECO:0000313" key="11">
    <source>
        <dbReference type="Proteomes" id="UP000177039"/>
    </source>
</evidence>
<keyword evidence="2" id="KW-1003">Cell membrane</keyword>
<dbReference type="AlphaFoldDB" id="A0A1F5H6C6"/>
<feature type="transmembrane region" description="Helical" evidence="8">
    <location>
        <begin position="349"/>
        <end position="368"/>
    </location>
</feature>
<gene>
    <name evidence="10" type="ORF">A3B54_03105</name>
</gene>
<dbReference type="InterPro" id="IPR050297">
    <property type="entry name" value="LipidA_mod_glycosyltrf_83"/>
</dbReference>
<feature type="transmembrane region" description="Helical" evidence="8">
    <location>
        <begin position="64"/>
        <end position="83"/>
    </location>
</feature>
<keyword evidence="5 8" id="KW-0812">Transmembrane</keyword>
<feature type="transmembrane region" description="Helical" evidence="8">
    <location>
        <begin position="439"/>
        <end position="460"/>
    </location>
</feature>
<comment type="subcellular location">
    <subcellularLocation>
        <location evidence="1">Cell membrane</location>
        <topology evidence="1">Multi-pass membrane protein</topology>
    </subcellularLocation>
</comment>
<dbReference type="EMBL" id="MFBT01000012">
    <property type="protein sequence ID" value="OGD99651.1"/>
    <property type="molecule type" value="Genomic_DNA"/>
</dbReference>
<accession>A0A1F5H6C6</accession>
<keyword evidence="6 8" id="KW-1133">Transmembrane helix</keyword>
<evidence type="ECO:0000256" key="6">
    <source>
        <dbReference type="ARBA" id="ARBA00022989"/>
    </source>
</evidence>
<evidence type="ECO:0000256" key="2">
    <source>
        <dbReference type="ARBA" id="ARBA00022475"/>
    </source>
</evidence>
<evidence type="ECO:0000256" key="1">
    <source>
        <dbReference type="ARBA" id="ARBA00004651"/>
    </source>
</evidence>
<feature type="transmembrane region" description="Helical" evidence="8">
    <location>
        <begin position="135"/>
        <end position="153"/>
    </location>
</feature>
<dbReference type="PANTHER" id="PTHR33908:SF11">
    <property type="entry name" value="MEMBRANE PROTEIN"/>
    <property type="match status" value="1"/>
</dbReference>
<evidence type="ECO:0000256" key="7">
    <source>
        <dbReference type="ARBA" id="ARBA00023136"/>
    </source>
</evidence>
<feature type="transmembrane region" description="Helical" evidence="8">
    <location>
        <begin position="289"/>
        <end position="304"/>
    </location>
</feature>
<keyword evidence="3" id="KW-0328">Glycosyltransferase</keyword>
<feature type="transmembrane region" description="Helical" evidence="8">
    <location>
        <begin position="199"/>
        <end position="221"/>
    </location>
</feature>
<feature type="transmembrane region" description="Helical" evidence="8">
    <location>
        <begin position="159"/>
        <end position="187"/>
    </location>
</feature>
<evidence type="ECO:0000313" key="10">
    <source>
        <dbReference type="EMBL" id="OGD99651.1"/>
    </source>
</evidence>
<dbReference type="GO" id="GO:0005886">
    <property type="term" value="C:plasma membrane"/>
    <property type="evidence" value="ECO:0007669"/>
    <property type="project" value="UniProtKB-SubCell"/>
</dbReference>
<feature type="transmembrane region" description="Helical" evidence="8">
    <location>
        <begin position="472"/>
        <end position="493"/>
    </location>
</feature>
<feature type="transmembrane region" description="Helical" evidence="8">
    <location>
        <begin position="380"/>
        <end position="400"/>
    </location>
</feature>
<evidence type="ECO:0000256" key="4">
    <source>
        <dbReference type="ARBA" id="ARBA00022679"/>
    </source>
</evidence>
<dbReference type="PANTHER" id="PTHR33908">
    <property type="entry name" value="MANNOSYLTRANSFERASE YKCB-RELATED"/>
    <property type="match status" value="1"/>
</dbReference>
<organism evidence="10 11">
    <name type="scientific">Candidatus Curtissbacteria bacterium RIFCSPLOWO2_01_FULL_42_50</name>
    <dbReference type="NCBI Taxonomy" id="1797730"/>
    <lineage>
        <taxon>Bacteria</taxon>
        <taxon>Candidatus Curtissiibacteriota</taxon>
    </lineage>
</organism>
<name>A0A1F5H6C6_9BACT</name>